<dbReference type="Gene3D" id="1.10.3720.10">
    <property type="entry name" value="MetI-like"/>
    <property type="match status" value="1"/>
</dbReference>
<dbReference type="Pfam" id="PF00528">
    <property type="entry name" value="BPD_transp_1"/>
    <property type="match status" value="1"/>
</dbReference>
<feature type="transmembrane region" description="Helical" evidence="7">
    <location>
        <begin position="12"/>
        <end position="36"/>
    </location>
</feature>
<dbReference type="Proteomes" id="UP001595880">
    <property type="component" value="Unassembled WGS sequence"/>
</dbReference>
<keyword evidence="5 7" id="KW-1133">Transmembrane helix</keyword>
<dbReference type="CDD" id="cd06261">
    <property type="entry name" value="TM_PBP2"/>
    <property type="match status" value="1"/>
</dbReference>
<evidence type="ECO:0000259" key="8">
    <source>
        <dbReference type="PROSITE" id="PS50928"/>
    </source>
</evidence>
<gene>
    <name evidence="9" type="ORF">ACFOZ1_08710</name>
</gene>
<keyword evidence="2 7" id="KW-0813">Transport</keyword>
<keyword evidence="6 7" id="KW-0472">Membrane</keyword>
<comment type="caution">
    <text evidence="9">The sequence shown here is derived from an EMBL/GenBank/DDBJ whole genome shotgun (WGS) entry which is preliminary data.</text>
</comment>
<evidence type="ECO:0000256" key="1">
    <source>
        <dbReference type="ARBA" id="ARBA00004651"/>
    </source>
</evidence>
<comment type="similarity">
    <text evidence="7">Belongs to the binding-protein-dependent transport system permease family.</text>
</comment>
<keyword evidence="10" id="KW-1185">Reference proteome</keyword>
<feature type="transmembrane region" description="Helical" evidence="7">
    <location>
        <begin position="67"/>
        <end position="94"/>
    </location>
</feature>
<dbReference type="InterPro" id="IPR000515">
    <property type="entry name" value="MetI-like"/>
</dbReference>
<feature type="transmembrane region" description="Helical" evidence="7">
    <location>
        <begin position="146"/>
        <end position="170"/>
    </location>
</feature>
<evidence type="ECO:0000313" key="10">
    <source>
        <dbReference type="Proteomes" id="UP001595880"/>
    </source>
</evidence>
<evidence type="ECO:0000256" key="3">
    <source>
        <dbReference type="ARBA" id="ARBA00022475"/>
    </source>
</evidence>
<evidence type="ECO:0000256" key="5">
    <source>
        <dbReference type="ARBA" id="ARBA00022989"/>
    </source>
</evidence>
<dbReference type="PANTHER" id="PTHR43005">
    <property type="entry name" value="BLR7065 PROTEIN"/>
    <property type="match status" value="1"/>
</dbReference>
<dbReference type="EMBL" id="JBHSDV010000002">
    <property type="protein sequence ID" value="MFC4387891.1"/>
    <property type="molecule type" value="Genomic_DNA"/>
</dbReference>
<evidence type="ECO:0000256" key="2">
    <source>
        <dbReference type="ARBA" id="ARBA00022448"/>
    </source>
</evidence>
<feature type="transmembrane region" description="Helical" evidence="7">
    <location>
        <begin position="207"/>
        <end position="232"/>
    </location>
</feature>
<feature type="domain" description="ABC transmembrane type-1" evidence="8">
    <location>
        <begin position="66"/>
        <end position="272"/>
    </location>
</feature>
<keyword evidence="4 7" id="KW-0812">Transmembrane</keyword>
<evidence type="ECO:0000256" key="6">
    <source>
        <dbReference type="ARBA" id="ARBA00023136"/>
    </source>
</evidence>
<reference evidence="10" key="1">
    <citation type="journal article" date="2019" name="Int. J. Syst. Evol. Microbiol.">
        <title>The Global Catalogue of Microorganisms (GCM) 10K type strain sequencing project: providing services to taxonomists for standard genome sequencing and annotation.</title>
        <authorList>
            <consortium name="The Broad Institute Genomics Platform"/>
            <consortium name="The Broad Institute Genome Sequencing Center for Infectious Disease"/>
            <person name="Wu L."/>
            <person name="Ma J."/>
        </authorList>
    </citation>
    <scope>NUCLEOTIDE SEQUENCE [LARGE SCALE GENOMIC DNA]</scope>
    <source>
        <strain evidence="10">KACC 14058</strain>
    </source>
</reference>
<comment type="subcellular location">
    <subcellularLocation>
        <location evidence="1 7">Cell membrane</location>
        <topology evidence="1 7">Multi-pass membrane protein</topology>
    </subcellularLocation>
</comment>
<dbReference type="PANTHER" id="PTHR43005:SF1">
    <property type="entry name" value="SPERMIDINE_PUTRESCINE TRANSPORT SYSTEM PERMEASE PROTEIN"/>
    <property type="match status" value="1"/>
</dbReference>
<organism evidence="9 10">
    <name type="scientific">Gracilibacillus marinus</name>
    <dbReference type="NCBI Taxonomy" id="630535"/>
    <lineage>
        <taxon>Bacteria</taxon>
        <taxon>Bacillati</taxon>
        <taxon>Bacillota</taxon>
        <taxon>Bacilli</taxon>
        <taxon>Bacillales</taxon>
        <taxon>Bacillaceae</taxon>
        <taxon>Gracilibacillus</taxon>
    </lineage>
</organism>
<dbReference type="InterPro" id="IPR035906">
    <property type="entry name" value="MetI-like_sf"/>
</dbReference>
<name>A0ABV8VTT6_9BACI</name>
<dbReference type="RefSeq" id="WP_390198537.1">
    <property type="nucleotide sequence ID" value="NZ_JBHSDV010000002.1"/>
</dbReference>
<feature type="transmembrane region" description="Helical" evidence="7">
    <location>
        <begin position="101"/>
        <end position="122"/>
    </location>
</feature>
<sequence>MKSTSLRESIFTRLAGIGIATPALLTVSLLFVYPFILSFAESFQLKDGGIGLANYIEAFTTYGGDMVYTIIICVISLSLLLLITVFIAGILRLYAFPVVEFLFKIPLFVPYVVVGHAMRVFLAPNGTLNAAIDAMTLWDVSQLPSIAYSSAGLIAALVWKNLGIALLILLGAFRSVNEEMLEAAQGLGANKLKVITQFLIPLSKGSFGVIAILTFTSMISSFSIPAMIGSGGGNHMIMIDLYHQIVYQQNPGLANALGVFSYIISLGAAIYYIRGLSKK</sequence>
<evidence type="ECO:0000256" key="4">
    <source>
        <dbReference type="ARBA" id="ARBA00022692"/>
    </source>
</evidence>
<proteinExistence type="inferred from homology"/>
<dbReference type="PROSITE" id="PS50928">
    <property type="entry name" value="ABC_TM1"/>
    <property type="match status" value="1"/>
</dbReference>
<accession>A0ABV8VTT6</accession>
<evidence type="ECO:0000256" key="7">
    <source>
        <dbReference type="RuleBase" id="RU363032"/>
    </source>
</evidence>
<protein>
    <submittedName>
        <fullName evidence="9">ABC transporter permease</fullName>
    </submittedName>
</protein>
<dbReference type="SUPFAM" id="SSF161098">
    <property type="entry name" value="MetI-like"/>
    <property type="match status" value="1"/>
</dbReference>
<keyword evidence="3" id="KW-1003">Cell membrane</keyword>
<feature type="transmembrane region" description="Helical" evidence="7">
    <location>
        <begin position="252"/>
        <end position="273"/>
    </location>
</feature>
<evidence type="ECO:0000313" key="9">
    <source>
        <dbReference type="EMBL" id="MFC4387891.1"/>
    </source>
</evidence>